<protein>
    <recommendedName>
        <fullName evidence="7">DUF86 domain-containing protein</fullName>
    </recommendedName>
</protein>
<dbReference type="SUPFAM" id="SSF81593">
    <property type="entry name" value="Nucleotidyltransferase substrate binding subunit/domain"/>
    <property type="match status" value="1"/>
</dbReference>
<keyword evidence="3" id="KW-0378">Hydrolase</keyword>
<accession>E1QTH8</accession>
<dbReference type="InterPro" id="IPR037038">
    <property type="entry name" value="HepT-like_sf"/>
</dbReference>
<evidence type="ECO:0000313" key="5">
    <source>
        <dbReference type="EMBL" id="ADN49693.1"/>
    </source>
</evidence>
<sequence>MSVSREFVKNLIRDIEYAVREVNRIASKSYDELSDEDKMAIRYELIVIAEALMALVMHIVRRGLNERPKTPINALMMARDRGLLTMNEYEDLTKLVRLRNLLVHRYWVIDDYLIYRSIKSDFKSLASFIDRLRSRYGIR</sequence>
<dbReference type="STRING" id="572478.Vdis_0286"/>
<evidence type="ECO:0008006" key="7">
    <source>
        <dbReference type="Google" id="ProtNLM"/>
    </source>
</evidence>
<dbReference type="PANTHER" id="PTHR33397">
    <property type="entry name" value="UPF0331 PROTEIN YUTE"/>
    <property type="match status" value="1"/>
</dbReference>
<dbReference type="InterPro" id="IPR052379">
    <property type="entry name" value="Type_VII_TA_RNase"/>
</dbReference>
<evidence type="ECO:0000256" key="1">
    <source>
        <dbReference type="ARBA" id="ARBA00022649"/>
    </source>
</evidence>
<dbReference type="GO" id="GO:0004540">
    <property type="term" value="F:RNA nuclease activity"/>
    <property type="evidence" value="ECO:0007669"/>
    <property type="project" value="InterPro"/>
</dbReference>
<dbReference type="Gene3D" id="1.20.120.580">
    <property type="entry name" value="bsu32300-like"/>
    <property type="match status" value="1"/>
</dbReference>
<dbReference type="Pfam" id="PF01934">
    <property type="entry name" value="HepT-like"/>
    <property type="match status" value="1"/>
</dbReference>
<dbReference type="EMBL" id="CP002100">
    <property type="protein sequence ID" value="ADN49693.1"/>
    <property type="molecule type" value="Genomic_DNA"/>
</dbReference>
<evidence type="ECO:0000256" key="3">
    <source>
        <dbReference type="ARBA" id="ARBA00022801"/>
    </source>
</evidence>
<dbReference type="HOGENOM" id="CLU_142825_1_3_2"/>
<reference evidence="5 6" key="1">
    <citation type="journal article" date="2010" name="Stand. Genomic Sci.">
        <title>Complete genome sequence of Vulcanisaeta distributa type strain (IC-017).</title>
        <authorList>
            <person name="Mavromatis K."/>
            <person name="Sikorski J."/>
            <person name="Pabst E."/>
            <person name="Teshima H."/>
            <person name="Lapidus A."/>
            <person name="Lucas S."/>
            <person name="Nolan M."/>
            <person name="Glavina Del Rio T."/>
            <person name="Cheng J.F."/>
            <person name="Bruce D."/>
            <person name="Goodwin L."/>
            <person name="Pitluck S."/>
            <person name="Liolios K."/>
            <person name="Ivanova N."/>
            <person name="Mikhailova N."/>
            <person name="Pati A."/>
            <person name="Chen A."/>
            <person name="Palaniappan K."/>
            <person name="Land M."/>
            <person name="Hauser L."/>
            <person name="Chang Y.J."/>
            <person name="Jeffries C.D."/>
            <person name="Rohde M."/>
            <person name="Spring S."/>
            <person name="Goker M."/>
            <person name="Wirth R."/>
            <person name="Woyke T."/>
            <person name="Bristow J."/>
            <person name="Eisen J.A."/>
            <person name="Markowitz V."/>
            <person name="Hugenholtz P."/>
            <person name="Klenk H.P."/>
            <person name="Kyrpides N.C."/>
        </authorList>
    </citation>
    <scope>NUCLEOTIDE SEQUENCE [LARGE SCALE GENOMIC DNA]</scope>
    <source>
        <strain evidence="6">DSM 14429 / JCM 11212 / NBRC 100878 / IC-017</strain>
    </source>
</reference>
<dbReference type="PANTHER" id="PTHR33397:SF5">
    <property type="entry name" value="RNASE YUTE-RELATED"/>
    <property type="match status" value="1"/>
</dbReference>
<proteinExistence type="inferred from homology"/>
<comment type="similarity">
    <text evidence="4">Belongs to the HepT RNase toxin family.</text>
</comment>
<dbReference type="eggNOG" id="arCOG02109">
    <property type="taxonomic scope" value="Archaea"/>
</dbReference>
<gene>
    <name evidence="5" type="ordered locus">Vdis_0286</name>
</gene>
<dbReference type="KEGG" id="vdi:Vdis_0286"/>
<dbReference type="AlphaFoldDB" id="E1QTH8"/>
<keyword evidence="6" id="KW-1185">Reference proteome</keyword>
<dbReference type="RefSeq" id="WP_013335418.1">
    <property type="nucleotide sequence ID" value="NC_014537.1"/>
</dbReference>
<name>E1QTH8_VULDI</name>
<dbReference type="InterPro" id="IPR008201">
    <property type="entry name" value="HepT-like"/>
</dbReference>
<dbReference type="Proteomes" id="UP000006681">
    <property type="component" value="Chromosome"/>
</dbReference>
<dbReference type="GO" id="GO:0110001">
    <property type="term" value="C:toxin-antitoxin complex"/>
    <property type="evidence" value="ECO:0007669"/>
    <property type="project" value="InterPro"/>
</dbReference>
<keyword evidence="2" id="KW-0540">Nuclease</keyword>
<reference evidence="6" key="2">
    <citation type="journal article" date="2010" name="Stand. Genomic Sci.">
        <title>Complete genome sequence of Vulcanisaeta distributa type strain (IC-017T).</title>
        <authorList>
            <person name="Mavromatis K."/>
            <person name="Sikorski J."/>
            <person name="Pabst E."/>
            <person name="Teshima H."/>
            <person name="Lapidus A."/>
            <person name="Lucas S."/>
            <person name="Nolan M."/>
            <person name="Glavina Del Rio T."/>
            <person name="Cheng J."/>
            <person name="Bruce D."/>
            <person name="Goodwin L."/>
            <person name="Pitluck S."/>
            <person name="Liolios K."/>
            <person name="Ivanova N."/>
            <person name="Mikhailova N."/>
            <person name="Pati A."/>
            <person name="Chen A."/>
            <person name="Palaniappan K."/>
            <person name="Land M."/>
            <person name="Hauser L."/>
            <person name="Chang Y."/>
            <person name="Jeffries C."/>
            <person name="Rohde M."/>
            <person name="Spring S."/>
            <person name="Goker M."/>
            <person name="Wirth R."/>
            <person name="Woyke T."/>
            <person name="Bristow J."/>
            <person name="Eisen J."/>
            <person name="Markowitz V."/>
            <person name="Hugenholtz P."/>
            <person name="Klenk H."/>
            <person name="Kyrpides N."/>
        </authorList>
    </citation>
    <scope>NUCLEOTIDE SEQUENCE [LARGE SCALE GENOMIC DNA]</scope>
    <source>
        <strain evidence="6">DSM 14429 / JCM 11212 / NBRC 100878 / IC-017</strain>
    </source>
</reference>
<dbReference type="GO" id="GO:0016787">
    <property type="term" value="F:hydrolase activity"/>
    <property type="evidence" value="ECO:0007669"/>
    <property type="project" value="UniProtKB-KW"/>
</dbReference>
<organism evidence="5 6">
    <name type="scientific">Vulcanisaeta distributa (strain DSM 14429 / JCM 11212 / NBRC 100878 / IC-017)</name>
    <dbReference type="NCBI Taxonomy" id="572478"/>
    <lineage>
        <taxon>Archaea</taxon>
        <taxon>Thermoproteota</taxon>
        <taxon>Thermoprotei</taxon>
        <taxon>Thermoproteales</taxon>
        <taxon>Thermoproteaceae</taxon>
        <taxon>Vulcanisaeta</taxon>
    </lineage>
</organism>
<dbReference type="GeneID" id="9751203"/>
<keyword evidence="1" id="KW-1277">Toxin-antitoxin system</keyword>
<evidence type="ECO:0000256" key="2">
    <source>
        <dbReference type="ARBA" id="ARBA00022722"/>
    </source>
</evidence>
<evidence type="ECO:0000256" key="4">
    <source>
        <dbReference type="ARBA" id="ARBA00024207"/>
    </source>
</evidence>
<evidence type="ECO:0000313" key="6">
    <source>
        <dbReference type="Proteomes" id="UP000006681"/>
    </source>
</evidence>
<dbReference type="OrthoDB" id="23548at2157"/>